<evidence type="ECO:0000313" key="2">
    <source>
        <dbReference type="Proteomes" id="UP000018031"/>
    </source>
</evidence>
<sequence>MIFIDLYFDNFDKKEKISQLVQLLFVFVVKDHALKVFLGVLP</sequence>
<accession>T1CG56</accession>
<reference evidence="2" key="1">
    <citation type="journal article" date="2013" name="Genome">
        <title>Draft Genome Sequences of Porphyromonas crevioricanis JCM 15906T and Porphyromonas cansulci JCM 13913T Isolated from a Canine Oral Cavity.</title>
        <authorList>
            <person name="Sakamoto M."/>
            <person name="Tanaka N."/>
            <person name="Shiwa Y."/>
            <person name="Yoshikawa H."/>
            <person name="Ohkuma M."/>
        </authorList>
    </citation>
    <scope>NUCLEOTIDE SEQUENCE [LARGE SCALE GENOMIC DNA]</scope>
    <source>
        <strain evidence="2">JCM 15906</strain>
    </source>
</reference>
<comment type="caution">
    <text evidence="1">The sequence shown here is derived from an EMBL/GenBank/DDBJ whole genome shotgun (WGS) entry which is preliminary data.</text>
</comment>
<dbReference type="AlphaFoldDB" id="T1CG56"/>
<protein>
    <submittedName>
        <fullName evidence="1">Uncharacterized protein</fullName>
    </submittedName>
</protein>
<dbReference type="EMBL" id="BAOU01000009">
    <property type="protein sequence ID" value="GAD04646.1"/>
    <property type="molecule type" value="Genomic_DNA"/>
</dbReference>
<evidence type="ECO:0000313" key="1">
    <source>
        <dbReference type="EMBL" id="GAD04646.1"/>
    </source>
</evidence>
<gene>
    <name evidence="1" type="ORF">PORCRE_336</name>
</gene>
<dbReference type="Proteomes" id="UP000018031">
    <property type="component" value="Unassembled WGS sequence"/>
</dbReference>
<name>T1CG56_9PORP</name>
<organism evidence="1 2">
    <name type="scientific">Porphyromonas crevioricanis JCM 15906</name>
    <dbReference type="NCBI Taxonomy" id="1305617"/>
    <lineage>
        <taxon>Bacteria</taxon>
        <taxon>Pseudomonadati</taxon>
        <taxon>Bacteroidota</taxon>
        <taxon>Bacteroidia</taxon>
        <taxon>Bacteroidales</taxon>
        <taxon>Porphyromonadaceae</taxon>
        <taxon>Porphyromonas</taxon>
    </lineage>
</organism>
<proteinExistence type="predicted"/>
<reference evidence="1 2" key="2">
    <citation type="journal article" date="2013" name="Genome Announc.">
        <title>Draft Genome Sequences of Porphyromonas crevioricanis JCM 15906T and Porphyromonas cansulci JCM 13913T Isolated from a Canine Oral Cavity.</title>
        <authorList>
            <person name="Sakamoto M."/>
            <person name="Tanaka N."/>
            <person name="Shiwa Y."/>
            <person name="Yoshikawa H."/>
            <person name="Ohkuma M."/>
        </authorList>
    </citation>
    <scope>NUCLEOTIDE SEQUENCE [LARGE SCALE GENOMIC DNA]</scope>
    <source>
        <strain evidence="1 2">JCM 15906</strain>
    </source>
</reference>